<dbReference type="GO" id="GO:0003723">
    <property type="term" value="F:RNA binding"/>
    <property type="evidence" value="ECO:0007669"/>
    <property type="project" value="InterPro"/>
</dbReference>
<comment type="similarity">
    <text evidence="1 2">Belongs to the RNase T2 family.</text>
</comment>
<organism evidence="4 5">
    <name type="scientific">Rhizoclosmatium globosum</name>
    <dbReference type="NCBI Taxonomy" id="329046"/>
    <lineage>
        <taxon>Eukaryota</taxon>
        <taxon>Fungi</taxon>
        <taxon>Fungi incertae sedis</taxon>
        <taxon>Chytridiomycota</taxon>
        <taxon>Chytridiomycota incertae sedis</taxon>
        <taxon>Chytridiomycetes</taxon>
        <taxon>Chytridiales</taxon>
        <taxon>Chytriomycetaceae</taxon>
        <taxon>Rhizoclosmatium</taxon>
    </lineage>
</organism>
<dbReference type="PROSITE" id="PS00530">
    <property type="entry name" value="RNASE_T2_1"/>
    <property type="match status" value="1"/>
</dbReference>
<keyword evidence="3" id="KW-0732">Signal</keyword>
<gene>
    <name evidence="4" type="ORF">BCR33DRAFT_631578</name>
</gene>
<feature type="signal peptide" evidence="3">
    <location>
        <begin position="1"/>
        <end position="16"/>
    </location>
</feature>
<dbReference type="SUPFAM" id="SSF55895">
    <property type="entry name" value="Ribonuclease Rh-like"/>
    <property type="match status" value="1"/>
</dbReference>
<evidence type="ECO:0000313" key="4">
    <source>
        <dbReference type="EMBL" id="ORY43609.1"/>
    </source>
</evidence>
<evidence type="ECO:0000256" key="3">
    <source>
        <dbReference type="SAM" id="SignalP"/>
    </source>
</evidence>
<dbReference type="GO" id="GO:0006401">
    <property type="term" value="P:RNA catabolic process"/>
    <property type="evidence" value="ECO:0007669"/>
    <property type="project" value="TreeGrafter"/>
</dbReference>
<dbReference type="Pfam" id="PF00445">
    <property type="entry name" value="Ribonuclease_T2"/>
    <property type="match status" value="1"/>
</dbReference>
<sequence length="220" mass="23301">MIFATVLALAVATTQAAPLDSLFARAASCSASSVSCSGTTDSCCVPDNGKLVLSIQWLPGCAPDATWTLHGLWPDTCSGTEPSKTGCDSSRQYSSIQSLVSGSPIYNDMITYWISYKGTDIASYDAFWVHEWGVHGTCYSTANTACVGSNGADVQKFFGDALAVRKTYDVYAALWNAGIKPDGSTYSASAMTSAIQAQYPGVNVQYLCTGSYVNEIHLSL</sequence>
<feature type="chain" id="PRO_5012598555" evidence="3">
    <location>
        <begin position="17"/>
        <end position="220"/>
    </location>
</feature>
<comment type="caution">
    <text evidence="4">The sequence shown here is derived from an EMBL/GenBank/DDBJ whole genome shotgun (WGS) entry which is preliminary data.</text>
</comment>
<dbReference type="PANTHER" id="PTHR11240">
    <property type="entry name" value="RIBONUCLEASE T2"/>
    <property type="match status" value="1"/>
</dbReference>
<reference evidence="4 5" key="1">
    <citation type="submission" date="2016-07" db="EMBL/GenBank/DDBJ databases">
        <title>Pervasive Adenine N6-methylation of Active Genes in Fungi.</title>
        <authorList>
            <consortium name="DOE Joint Genome Institute"/>
            <person name="Mondo S.J."/>
            <person name="Dannebaum R.O."/>
            <person name="Kuo R.C."/>
            <person name="Labutti K."/>
            <person name="Haridas S."/>
            <person name="Kuo A."/>
            <person name="Salamov A."/>
            <person name="Ahrendt S.R."/>
            <person name="Lipzen A."/>
            <person name="Sullivan W."/>
            <person name="Andreopoulos W.B."/>
            <person name="Clum A."/>
            <person name="Lindquist E."/>
            <person name="Daum C."/>
            <person name="Ramamoorthy G.K."/>
            <person name="Gryganskyi A."/>
            <person name="Culley D."/>
            <person name="Magnuson J.K."/>
            <person name="James T.Y."/>
            <person name="O'Malley M.A."/>
            <person name="Stajich J.E."/>
            <person name="Spatafora J.W."/>
            <person name="Visel A."/>
            <person name="Grigoriev I.V."/>
        </authorList>
    </citation>
    <scope>NUCLEOTIDE SEQUENCE [LARGE SCALE GENOMIC DNA]</scope>
    <source>
        <strain evidence="4 5">JEL800</strain>
    </source>
</reference>
<dbReference type="GO" id="GO:0033897">
    <property type="term" value="F:ribonuclease T2 activity"/>
    <property type="evidence" value="ECO:0007669"/>
    <property type="project" value="InterPro"/>
</dbReference>
<dbReference type="PANTHER" id="PTHR11240:SF22">
    <property type="entry name" value="RIBONUCLEASE T2"/>
    <property type="match status" value="1"/>
</dbReference>
<evidence type="ECO:0000313" key="5">
    <source>
        <dbReference type="Proteomes" id="UP000193642"/>
    </source>
</evidence>
<accession>A0A1Y2C9A7</accession>
<dbReference type="Proteomes" id="UP000193642">
    <property type="component" value="Unassembled WGS sequence"/>
</dbReference>
<protein>
    <submittedName>
        <fullName evidence="4">Ribonuclease T2</fullName>
    </submittedName>
</protein>
<dbReference type="OrthoDB" id="435754at2759"/>
<evidence type="ECO:0000256" key="2">
    <source>
        <dbReference type="RuleBase" id="RU004328"/>
    </source>
</evidence>
<feature type="non-terminal residue" evidence="4">
    <location>
        <position position="220"/>
    </location>
</feature>
<dbReference type="InterPro" id="IPR018188">
    <property type="entry name" value="RNase_T2_His_AS_1"/>
</dbReference>
<keyword evidence="5" id="KW-1185">Reference proteome</keyword>
<dbReference type="Gene3D" id="3.90.730.10">
    <property type="entry name" value="Ribonuclease T2-like"/>
    <property type="match status" value="1"/>
</dbReference>
<dbReference type="InterPro" id="IPR001568">
    <property type="entry name" value="RNase_T2-like"/>
</dbReference>
<dbReference type="GO" id="GO:0005576">
    <property type="term" value="C:extracellular region"/>
    <property type="evidence" value="ECO:0007669"/>
    <property type="project" value="TreeGrafter"/>
</dbReference>
<dbReference type="InterPro" id="IPR036430">
    <property type="entry name" value="RNase_T2-like_sf"/>
</dbReference>
<proteinExistence type="inferred from homology"/>
<evidence type="ECO:0000256" key="1">
    <source>
        <dbReference type="ARBA" id="ARBA00007469"/>
    </source>
</evidence>
<name>A0A1Y2C9A7_9FUNG</name>
<dbReference type="AlphaFoldDB" id="A0A1Y2C9A7"/>
<dbReference type="STRING" id="329046.A0A1Y2C9A7"/>
<dbReference type="EMBL" id="MCGO01000024">
    <property type="protein sequence ID" value="ORY43609.1"/>
    <property type="molecule type" value="Genomic_DNA"/>
</dbReference>